<dbReference type="AlphaFoldDB" id="A0A540V8U8"/>
<comment type="caution">
    <text evidence="6">The sequence shown here is derived from an EMBL/GenBank/DDBJ whole genome shotgun (WGS) entry which is preliminary data.</text>
</comment>
<comment type="subcellular location">
    <subcellularLocation>
        <location evidence="1">Cell envelope</location>
    </subcellularLocation>
</comment>
<dbReference type="SUPFAM" id="SSF53850">
    <property type="entry name" value="Periplasmic binding protein-like II"/>
    <property type="match status" value="1"/>
</dbReference>
<evidence type="ECO:0000256" key="2">
    <source>
        <dbReference type="ARBA" id="ARBA00008520"/>
    </source>
</evidence>
<dbReference type="PROSITE" id="PS51257">
    <property type="entry name" value="PROKAR_LIPOPROTEIN"/>
    <property type="match status" value="1"/>
</dbReference>
<dbReference type="PROSITE" id="PS51318">
    <property type="entry name" value="TAT"/>
    <property type="match status" value="1"/>
</dbReference>
<name>A0A540V8U8_9CHLR</name>
<accession>A0A540V8U8</accession>
<protein>
    <submittedName>
        <fullName evidence="6">Sugar ABC transporter substrate-binding protein</fullName>
    </submittedName>
</protein>
<dbReference type="InterPro" id="IPR006059">
    <property type="entry name" value="SBP"/>
</dbReference>
<dbReference type="GO" id="GO:0030313">
    <property type="term" value="C:cell envelope"/>
    <property type="evidence" value="ECO:0007669"/>
    <property type="project" value="UniProtKB-SubCell"/>
</dbReference>
<dbReference type="PANTHER" id="PTHR43649">
    <property type="entry name" value="ARABINOSE-BINDING PROTEIN-RELATED"/>
    <property type="match status" value="1"/>
</dbReference>
<dbReference type="InterPro" id="IPR006311">
    <property type="entry name" value="TAT_signal"/>
</dbReference>
<dbReference type="OrthoDB" id="2515880at2"/>
<evidence type="ECO:0000256" key="3">
    <source>
        <dbReference type="ARBA" id="ARBA00022448"/>
    </source>
</evidence>
<evidence type="ECO:0000256" key="1">
    <source>
        <dbReference type="ARBA" id="ARBA00004196"/>
    </source>
</evidence>
<dbReference type="InParanoid" id="A0A540V8U8"/>
<reference evidence="6 7" key="1">
    <citation type="submission" date="2019-06" db="EMBL/GenBank/DDBJ databases">
        <title>Genome sequence of Litorilinea aerophila BAA-2444.</title>
        <authorList>
            <person name="Maclea K.S."/>
            <person name="Maurais E.G."/>
            <person name="Iannazzi L.C."/>
        </authorList>
    </citation>
    <scope>NUCLEOTIDE SEQUENCE [LARGE SCALE GENOMIC DNA]</scope>
    <source>
        <strain evidence="6 7">ATCC BAA-2444</strain>
    </source>
</reference>
<dbReference type="InterPro" id="IPR050490">
    <property type="entry name" value="Bact_solute-bd_prot1"/>
</dbReference>
<keyword evidence="4 5" id="KW-0732">Signal</keyword>
<dbReference type="Proteomes" id="UP000317371">
    <property type="component" value="Unassembled WGS sequence"/>
</dbReference>
<evidence type="ECO:0000256" key="5">
    <source>
        <dbReference type="SAM" id="SignalP"/>
    </source>
</evidence>
<sequence>MAKHAVTRRDFLRLASFSTVGLALAACAPAPASQPAAQEGSSGEAAPAAEKVTIRFHARIGQQEDTLYDLQMPKFMEEHPNIEIVKESFPGAEFSAKISTMLAGGTLGDVVWSALGQAKIQFAWAQGIIAPIDDLVASHNVDLSQWYEGCINAITVEGNLLGLPFKAHPGLAIVYYNQTALDEAGLDYPQAGWTQAEQVEIAKALTKTDGGRTTQFGYLPSTTWKAFVTLFRAFGTELLNEDGTQFQLNSETGMQAINFLYDFFHTHKVSPTPEQIVGDANQMWISGVLGMYQGGTSVSVTGSAIGDKFEWMVAPNAVGPGGVGGSDYEVDAYCVTTTTQHPDEAFLWVQYLCNRDSGVQLGLIGGTVGGRPDVYGAEELLVFPFRRVFKEVMDNAQASRITANWRQEEAENAFAQLMQPLWAGEEQPTQAFIDDVTAQIQAILDKPRP</sequence>
<dbReference type="CDD" id="cd13585">
    <property type="entry name" value="PBP2_TMBP_like"/>
    <property type="match status" value="1"/>
</dbReference>
<feature type="chain" id="PRO_5022246871" evidence="5">
    <location>
        <begin position="26"/>
        <end position="449"/>
    </location>
</feature>
<keyword evidence="7" id="KW-1185">Reference proteome</keyword>
<gene>
    <name evidence="6" type="ORF">FKZ61_22710</name>
</gene>
<evidence type="ECO:0000256" key="4">
    <source>
        <dbReference type="ARBA" id="ARBA00022729"/>
    </source>
</evidence>
<proteinExistence type="inferred from homology"/>
<dbReference type="RefSeq" id="WP_141612470.1">
    <property type="nucleotide sequence ID" value="NZ_VIGC02000049.1"/>
</dbReference>
<organism evidence="6 7">
    <name type="scientific">Litorilinea aerophila</name>
    <dbReference type="NCBI Taxonomy" id="1204385"/>
    <lineage>
        <taxon>Bacteria</taxon>
        <taxon>Bacillati</taxon>
        <taxon>Chloroflexota</taxon>
        <taxon>Caldilineae</taxon>
        <taxon>Caldilineales</taxon>
        <taxon>Caldilineaceae</taxon>
        <taxon>Litorilinea</taxon>
    </lineage>
</organism>
<dbReference type="EMBL" id="VIGC01000049">
    <property type="protein sequence ID" value="TQE93141.1"/>
    <property type="molecule type" value="Genomic_DNA"/>
</dbReference>
<dbReference type="Pfam" id="PF01547">
    <property type="entry name" value="SBP_bac_1"/>
    <property type="match status" value="1"/>
</dbReference>
<feature type="signal peptide" evidence="5">
    <location>
        <begin position="1"/>
        <end position="25"/>
    </location>
</feature>
<evidence type="ECO:0000313" key="7">
    <source>
        <dbReference type="Proteomes" id="UP000317371"/>
    </source>
</evidence>
<dbReference type="Gene3D" id="3.40.190.10">
    <property type="entry name" value="Periplasmic binding protein-like II"/>
    <property type="match status" value="1"/>
</dbReference>
<dbReference type="PANTHER" id="PTHR43649:SF31">
    <property type="entry name" value="SN-GLYCEROL-3-PHOSPHATE-BINDING PERIPLASMIC PROTEIN UGPB"/>
    <property type="match status" value="1"/>
</dbReference>
<evidence type="ECO:0000313" key="6">
    <source>
        <dbReference type="EMBL" id="TQE93141.1"/>
    </source>
</evidence>
<comment type="similarity">
    <text evidence="2">Belongs to the bacterial solute-binding protein 1 family.</text>
</comment>
<keyword evidence="3" id="KW-0813">Transport</keyword>